<evidence type="ECO:0000313" key="5">
    <source>
        <dbReference type="EMBL" id="KAK4210099.1"/>
    </source>
</evidence>
<accession>A0AAN7B4M3</accession>
<dbReference type="InterPro" id="IPR002110">
    <property type="entry name" value="Ankyrin_rpt"/>
</dbReference>
<dbReference type="SUPFAM" id="SSF48403">
    <property type="entry name" value="Ankyrin repeat"/>
    <property type="match status" value="1"/>
</dbReference>
<proteinExistence type="predicted"/>
<feature type="repeat" description="ANK" evidence="3">
    <location>
        <begin position="522"/>
        <end position="547"/>
    </location>
</feature>
<dbReference type="Proteomes" id="UP001301769">
    <property type="component" value="Unassembled WGS sequence"/>
</dbReference>
<dbReference type="PROSITE" id="PS50297">
    <property type="entry name" value="ANK_REP_REGION"/>
    <property type="match status" value="5"/>
</dbReference>
<dbReference type="Pfam" id="PF12796">
    <property type="entry name" value="Ank_2"/>
    <property type="match status" value="2"/>
</dbReference>
<keyword evidence="1" id="KW-0677">Repeat</keyword>
<comment type="caution">
    <text evidence="5">The sequence shown here is derived from an EMBL/GenBank/DDBJ whole genome shotgun (WGS) entry which is preliminary data.</text>
</comment>
<reference evidence="5" key="1">
    <citation type="journal article" date="2023" name="Mol. Phylogenet. Evol.">
        <title>Genome-scale phylogeny and comparative genomics of the fungal order Sordariales.</title>
        <authorList>
            <person name="Hensen N."/>
            <person name="Bonometti L."/>
            <person name="Westerberg I."/>
            <person name="Brannstrom I.O."/>
            <person name="Guillou S."/>
            <person name="Cros-Aarteil S."/>
            <person name="Calhoun S."/>
            <person name="Haridas S."/>
            <person name="Kuo A."/>
            <person name="Mondo S."/>
            <person name="Pangilinan J."/>
            <person name="Riley R."/>
            <person name="LaButti K."/>
            <person name="Andreopoulos B."/>
            <person name="Lipzen A."/>
            <person name="Chen C."/>
            <person name="Yan M."/>
            <person name="Daum C."/>
            <person name="Ng V."/>
            <person name="Clum A."/>
            <person name="Steindorff A."/>
            <person name="Ohm R.A."/>
            <person name="Martin F."/>
            <person name="Silar P."/>
            <person name="Natvig D.O."/>
            <person name="Lalanne C."/>
            <person name="Gautier V."/>
            <person name="Ament-Velasquez S.L."/>
            <person name="Kruys A."/>
            <person name="Hutchinson M.I."/>
            <person name="Powell A.J."/>
            <person name="Barry K."/>
            <person name="Miller A.N."/>
            <person name="Grigoriev I.V."/>
            <person name="Debuchy R."/>
            <person name="Gladieux P."/>
            <person name="Hiltunen Thoren M."/>
            <person name="Johannesson H."/>
        </authorList>
    </citation>
    <scope>NUCLEOTIDE SEQUENCE</scope>
    <source>
        <strain evidence="5">PSN293</strain>
    </source>
</reference>
<sequence>MAPYQHRPLDEGSIRLMQLSPDPNPEDPNRPIRCNLAHMPLLGSPSIHLFEALSYVWGSDEKTHTIFIDDCEYGVGANLHAALHHLRSPFLPRFLWIDAICINQDNHGEKGHQVQNMARIYAMANRVILWLGEAAADGSTDKALEGIRVAAAQNDMEDNIVHVDKEHDDLPEGVLNLLEHPWFERIWVLQEVAAARQVLIKCGRAELDGFPFCLGLDKFRGPLSRRQDLFSLVSSATYLIRDAIFRSRDPRQLQSNSPFSLSIGPLCGLLDMFRTRKATNPLDKVYALLGMTSDDPGEASLLADYDISWGERGDIICKLRGPPRATIVRPYQDYSTIISTTIPLSKHLAAAKDEFWFSRKGFPYDLLLVWHWSTHVPGQLPEVRFEDFVKTRLTTTKTIRNDGSGEIDTNSLPQHNLDRLTRFANAAIILDYAGNGLQLDETLSGLLGIFDSALGKFPARGKTPSDITPTGTEDMERVILRYHENDMRWLGVLLRIAAANGYDDSVRYFLSKGADVNIRNITGDTSLSLAIQGGHESTTRVLLNSGAIVHEPYPKRWGTPLLLAITLGHEGIVRNLIERGANVSEPMYDRDAKNAKGHKPLSIAMRDGHESIARLLSKRTTLPPLFNAVATGDVCVVKQLLDVSANMEGGSYPEVQWTPLIEAARRGYTEVVQVLFDYGVDINASDKMGQTALHHAAAKGHTTIVQQLLTYGAKVNCVNLQHQTPWIKAVKQGHDHIWRILLRCGADIEARCRKGRTSLHYAVEGPQGPLQIKRLVNLRASVDVGDGKGQTPLMIAARLGLWENVRVLLGAGADFRAKDDYGQTALQHAVSDHVRAVLISFGATG</sequence>
<dbReference type="PRINTS" id="PR01415">
    <property type="entry name" value="ANKYRIN"/>
</dbReference>
<dbReference type="SMART" id="SM00248">
    <property type="entry name" value="ANK"/>
    <property type="match status" value="9"/>
</dbReference>
<evidence type="ECO:0000256" key="3">
    <source>
        <dbReference type="PROSITE-ProRule" id="PRU00023"/>
    </source>
</evidence>
<dbReference type="Pfam" id="PF13857">
    <property type="entry name" value="Ank_5"/>
    <property type="match status" value="1"/>
</dbReference>
<feature type="repeat" description="ANK" evidence="3">
    <location>
        <begin position="494"/>
        <end position="521"/>
    </location>
</feature>
<dbReference type="Gene3D" id="1.25.40.20">
    <property type="entry name" value="Ankyrin repeat-containing domain"/>
    <property type="match status" value="4"/>
</dbReference>
<name>A0AAN7B4M3_9PEZI</name>
<dbReference type="PANTHER" id="PTHR24166">
    <property type="entry name" value="ROLLING PEBBLES, ISOFORM B"/>
    <property type="match status" value="1"/>
</dbReference>
<organism evidence="5 6">
    <name type="scientific">Rhypophila decipiens</name>
    <dbReference type="NCBI Taxonomy" id="261697"/>
    <lineage>
        <taxon>Eukaryota</taxon>
        <taxon>Fungi</taxon>
        <taxon>Dikarya</taxon>
        <taxon>Ascomycota</taxon>
        <taxon>Pezizomycotina</taxon>
        <taxon>Sordariomycetes</taxon>
        <taxon>Sordariomycetidae</taxon>
        <taxon>Sordariales</taxon>
        <taxon>Naviculisporaceae</taxon>
        <taxon>Rhypophila</taxon>
    </lineage>
</organism>
<dbReference type="InterPro" id="IPR050889">
    <property type="entry name" value="Dendritic_Spine_Reg/Scaffold"/>
</dbReference>
<dbReference type="InterPro" id="IPR010730">
    <property type="entry name" value="HET"/>
</dbReference>
<evidence type="ECO:0000256" key="1">
    <source>
        <dbReference type="ARBA" id="ARBA00022737"/>
    </source>
</evidence>
<evidence type="ECO:0000256" key="2">
    <source>
        <dbReference type="ARBA" id="ARBA00023043"/>
    </source>
</evidence>
<dbReference type="AlphaFoldDB" id="A0AAN7B4M3"/>
<dbReference type="PANTHER" id="PTHR24166:SF48">
    <property type="entry name" value="PROTEIN VAPYRIN"/>
    <property type="match status" value="1"/>
</dbReference>
<feature type="repeat" description="ANK" evidence="3">
    <location>
        <begin position="688"/>
        <end position="720"/>
    </location>
</feature>
<gene>
    <name evidence="5" type="ORF">QBC37DRAFT_485611</name>
</gene>
<feature type="repeat" description="ANK" evidence="3">
    <location>
        <begin position="556"/>
        <end position="584"/>
    </location>
</feature>
<dbReference type="EMBL" id="MU858184">
    <property type="protein sequence ID" value="KAK4210099.1"/>
    <property type="molecule type" value="Genomic_DNA"/>
</dbReference>
<feature type="domain" description="Heterokaryon incompatibility" evidence="4">
    <location>
        <begin position="50"/>
        <end position="191"/>
    </location>
</feature>
<reference evidence="5" key="2">
    <citation type="submission" date="2023-05" db="EMBL/GenBank/DDBJ databases">
        <authorList>
            <consortium name="Lawrence Berkeley National Laboratory"/>
            <person name="Steindorff A."/>
            <person name="Hensen N."/>
            <person name="Bonometti L."/>
            <person name="Westerberg I."/>
            <person name="Brannstrom I.O."/>
            <person name="Guillou S."/>
            <person name="Cros-Aarteil S."/>
            <person name="Calhoun S."/>
            <person name="Haridas S."/>
            <person name="Kuo A."/>
            <person name="Mondo S."/>
            <person name="Pangilinan J."/>
            <person name="Riley R."/>
            <person name="Labutti K."/>
            <person name="Andreopoulos B."/>
            <person name="Lipzen A."/>
            <person name="Chen C."/>
            <person name="Yanf M."/>
            <person name="Daum C."/>
            <person name="Ng V."/>
            <person name="Clum A."/>
            <person name="Ohm R."/>
            <person name="Martin F."/>
            <person name="Silar P."/>
            <person name="Natvig D."/>
            <person name="Lalanne C."/>
            <person name="Gautier V."/>
            <person name="Ament-Velasquez S.L."/>
            <person name="Kruys A."/>
            <person name="Hutchinson M.I."/>
            <person name="Powell A.J."/>
            <person name="Barry K."/>
            <person name="Miller A.N."/>
            <person name="Grigoriev I.V."/>
            <person name="Debuchy R."/>
            <person name="Gladieux P."/>
            <person name="Thoren M.H."/>
            <person name="Johannesson H."/>
        </authorList>
    </citation>
    <scope>NUCLEOTIDE SEQUENCE</scope>
    <source>
        <strain evidence="5">PSN293</strain>
    </source>
</reference>
<dbReference type="Pfam" id="PF06985">
    <property type="entry name" value="HET"/>
    <property type="match status" value="1"/>
</dbReference>
<dbReference type="Pfam" id="PF00023">
    <property type="entry name" value="Ank"/>
    <property type="match status" value="1"/>
</dbReference>
<evidence type="ECO:0000259" key="4">
    <source>
        <dbReference type="Pfam" id="PF06985"/>
    </source>
</evidence>
<keyword evidence="2 3" id="KW-0040">ANK repeat</keyword>
<dbReference type="InterPro" id="IPR036770">
    <property type="entry name" value="Ankyrin_rpt-contain_sf"/>
</dbReference>
<feature type="repeat" description="ANK" evidence="3">
    <location>
        <begin position="788"/>
        <end position="820"/>
    </location>
</feature>
<protein>
    <submittedName>
        <fullName evidence="5">Ankyrin repeat-containing domain protein</fullName>
    </submittedName>
</protein>
<evidence type="ECO:0000313" key="6">
    <source>
        <dbReference type="Proteomes" id="UP001301769"/>
    </source>
</evidence>
<dbReference type="PROSITE" id="PS50088">
    <property type="entry name" value="ANK_REPEAT"/>
    <property type="match status" value="6"/>
</dbReference>
<keyword evidence="6" id="KW-1185">Reference proteome</keyword>
<feature type="repeat" description="ANK" evidence="3">
    <location>
        <begin position="655"/>
        <end position="687"/>
    </location>
</feature>